<dbReference type="EMBL" id="PVTE01000026">
    <property type="protein sequence ID" value="PRY29220.1"/>
    <property type="molecule type" value="Genomic_DNA"/>
</dbReference>
<keyword evidence="1" id="KW-0472">Membrane</keyword>
<evidence type="ECO:0000256" key="1">
    <source>
        <dbReference type="SAM" id="Phobius"/>
    </source>
</evidence>
<dbReference type="AlphaFoldDB" id="A0A2T0S730"/>
<organism evidence="3 4">
    <name type="scientific">Spirosoma oryzae</name>
    <dbReference type="NCBI Taxonomy" id="1469603"/>
    <lineage>
        <taxon>Bacteria</taxon>
        <taxon>Pseudomonadati</taxon>
        <taxon>Bacteroidota</taxon>
        <taxon>Cytophagia</taxon>
        <taxon>Cytophagales</taxon>
        <taxon>Cytophagaceae</taxon>
        <taxon>Spirosoma</taxon>
    </lineage>
</organism>
<proteinExistence type="predicted"/>
<keyword evidence="2" id="KW-0732">Signal</keyword>
<sequence length="289" mass="31593">MKQLLALLLFCPLAGWAQSETVIPGLALPNPQADTLKPIEIREYPYTYGNRSYVTTSLARIYSYDGVDVQNPAQELWPRMRALNDPDVNREYQLYTNAVESRSTARVFAGIFTVGGLIAMIAGGVQARDYQQALNAKRQAWYATPAQLITTPAPATISKTCSAWIGSKNSAGVTQWTCMSDLSIKVTGGDSPPLSVQVPNPNQTPTTSFAPQPPIPTSVNMPTGQGLLYGGLTSVLIGTVIWYTMPNTGDHFHRAVQLYNRALPRKISWQLFPYSQFGMGGLTLLGTFK</sequence>
<keyword evidence="1" id="KW-0812">Transmembrane</keyword>
<dbReference type="RefSeq" id="WP_106140111.1">
    <property type="nucleotide sequence ID" value="NZ_PVTE01000026.1"/>
</dbReference>
<evidence type="ECO:0000313" key="4">
    <source>
        <dbReference type="Proteomes" id="UP000238375"/>
    </source>
</evidence>
<keyword evidence="4" id="KW-1185">Reference proteome</keyword>
<keyword evidence="1" id="KW-1133">Transmembrane helix</keyword>
<comment type="caution">
    <text evidence="3">The sequence shown here is derived from an EMBL/GenBank/DDBJ whole genome shotgun (WGS) entry which is preliminary data.</text>
</comment>
<evidence type="ECO:0000256" key="2">
    <source>
        <dbReference type="SAM" id="SignalP"/>
    </source>
</evidence>
<accession>A0A2T0S730</accession>
<evidence type="ECO:0000313" key="3">
    <source>
        <dbReference type="EMBL" id="PRY29220.1"/>
    </source>
</evidence>
<dbReference type="OrthoDB" id="955427at2"/>
<dbReference type="Proteomes" id="UP000238375">
    <property type="component" value="Unassembled WGS sequence"/>
</dbReference>
<name>A0A2T0S730_9BACT</name>
<feature type="signal peptide" evidence="2">
    <location>
        <begin position="1"/>
        <end position="17"/>
    </location>
</feature>
<protein>
    <submittedName>
        <fullName evidence="3">Uncharacterized protein</fullName>
    </submittedName>
</protein>
<feature type="chain" id="PRO_5015461462" evidence="2">
    <location>
        <begin position="18"/>
        <end position="289"/>
    </location>
</feature>
<feature type="transmembrane region" description="Helical" evidence="1">
    <location>
        <begin position="226"/>
        <end position="245"/>
    </location>
</feature>
<gene>
    <name evidence="3" type="ORF">CLV58_1262</name>
</gene>
<reference evidence="3 4" key="1">
    <citation type="submission" date="2018-03" db="EMBL/GenBank/DDBJ databases">
        <title>Genomic Encyclopedia of Archaeal and Bacterial Type Strains, Phase II (KMG-II): from individual species to whole genera.</title>
        <authorList>
            <person name="Goeker M."/>
        </authorList>
    </citation>
    <scope>NUCLEOTIDE SEQUENCE [LARGE SCALE GENOMIC DNA]</scope>
    <source>
        <strain evidence="3 4">DSM 28354</strain>
    </source>
</reference>